<sequence length="99" mass="10653">MAQRTPKKVVVSEAAVKNAGVRATKASAKLEGRVIPVDHRRSAAVKAYLEKQQPPKRKLLQPARRAVRAHSVTCGAYHAQPSRLSACNGAVHGPAARLR</sequence>
<comment type="caution">
    <text evidence="1">The sequence shown here is derived from an EMBL/GenBank/DDBJ whole genome shotgun (WGS) entry which is preliminary data.</text>
</comment>
<accession>A0A2A7N5K6</accession>
<keyword evidence="2" id="KW-1185">Reference proteome</keyword>
<protein>
    <submittedName>
        <fullName evidence="1">Uncharacterized protein</fullName>
    </submittedName>
</protein>
<evidence type="ECO:0000313" key="2">
    <source>
        <dbReference type="Proteomes" id="UP000220914"/>
    </source>
</evidence>
<gene>
    <name evidence="1" type="ORF">CQY20_12525</name>
</gene>
<dbReference type="OrthoDB" id="9963048at2"/>
<organism evidence="1 2">
    <name type="scientific">Mycolicibacterium agri</name>
    <name type="common">Mycobacterium agri</name>
    <dbReference type="NCBI Taxonomy" id="36811"/>
    <lineage>
        <taxon>Bacteria</taxon>
        <taxon>Bacillati</taxon>
        <taxon>Actinomycetota</taxon>
        <taxon>Actinomycetes</taxon>
        <taxon>Mycobacteriales</taxon>
        <taxon>Mycobacteriaceae</taxon>
        <taxon>Mycolicibacterium</taxon>
    </lineage>
</organism>
<name>A0A2A7N5K6_MYCAG</name>
<evidence type="ECO:0000313" key="1">
    <source>
        <dbReference type="EMBL" id="PEG38781.1"/>
    </source>
</evidence>
<dbReference type="EMBL" id="PDCP01000018">
    <property type="protein sequence ID" value="PEG38781.1"/>
    <property type="molecule type" value="Genomic_DNA"/>
</dbReference>
<proteinExistence type="predicted"/>
<dbReference type="AlphaFoldDB" id="A0A2A7N5K6"/>
<reference evidence="1 2" key="1">
    <citation type="submission" date="2017-10" db="EMBL/GenBank/DDBJ databases">
        <title>The new phylogeny of genus Mycobacterium.</title>
        <authorList>
            <person name="Tortoli E."/>
            <person name="Trovato A."/>
            <person name="Cirillo D.M."/>
        </authorList>
    </citation>
    <scope>NUCLEOTIDE SEQUENCE [LARGE SCALE GENOMIC DNA]</scope>
    <source>
        <strain evidence="1 2">CCUG37673</strain>
    </source>
</reference>
<dbReference type="Proteomes" id="UP000220914">
    <property type="component" value="Unassembled WGS sequence"/>
</dbReference>